<dbReference type="GeneID" id="37643182"/>
<dbReference type="RefSeq" id="WP_117363540.1">
    <property type="nucleotide sequence ID" value="NZ_CP024047.1"/>
</dbReference>
<reference evidence="2" key="1">
    <citation type="submission" date="2018-02" db="EMBL/GenBank/DDBJ databases">
        <title>Phenotypic and genomic properties of facultatively anaerobic sulfur-reducing natronoarchaea from hypersaline soda lakes.</title>
        <authorList>
            <person name="Sorokin D.Y."/>
            <person name="Kublanov I.V."/>
            <person name="Roman P."/>
            <person name="Sinninghe Damste J.S."/>
            <person name="Golyshin P.N."/>
            <person name="Rojo D."/>
            <person name="Ciordia S."/>
            <person name="Mena M.D.C."/>
            <person name="Ferrer M."/>
            <person name="Messina E."/>
            <person name="Smedile F."/>
            <person name="La Spada G."/>
            <person name="La Cono V."/>
            <person name="Yakimov M.M."/>
        </authorList>
    </citation>
    <scope>NUCLEOTIDE SEQUENCE [LARGE SCALE GENOMIC DNA]</scope>
    <source>
        <strain evidence="2">AArc-Mg</strain>
    </source>
</reference>
<dbReference type="Pfam" id="PF23454">
    <property type="entry name" value="Zn_ribbon_Brz"/>
    <property type="match status" value="1"/>
</dbReference>
<evidence type="ECO:0000313" key="1">
    <source>
        <dbReference type="EMBL" id="AXR82681.1"/>
    </source>
</evidence>
<evidence type="ECO:0000313" key="2">
    <source>
        <dbReference type="Proteomes" id="UP000258613"/>
    </source>
</evidence>
<keyword evidence="2" id="KW-1185">Reference proteome</keyword>
<dbReference type="KEGG" id="nag:AArcMg_2691"/>
<name>A0A346PT36_9EURY</name>
<dbReference type="EMBL" id="CP027033">
    <property type="protein sequence ID" value="AXR82681.1"/>
    <property type="molecule type" value="Genomic_DNA"/>
</dbReference>
<sequence length="72" mass="7931">MEQQSDGGPTTVACPACQHDVLFGLPHSAVVVSVTNVSADDQREDESDASSRYRHVWSRCPNDHPVAVCYDW</sequence>
<gene>
    <name evidence="1" type="ORF">AArcMg_2691</name>
</gene>
<dbReference type="InterPro" id="IPR053463">
    <property type="entry name" value="Brz_Regulator"/>
</dbReference>
<protein>
    <submittedName>
        <fullName evidence="1">Uncharacterized protein</fullName>
    </submittedName>
</protein>
<organism evidence="1 2">
    <name type="scientific">Natrarchaeobaculum sulfurireducens</name>
    <dbReference type="NCBI Taxonomy" id="2044521"/>
    <lineage>
        <taxon>Archaea</taxon>
        <taxon>Methanobacteriati</taxon>
        <taxon>Methanobacteriota</taxon>
        <taxon>Stenosarchaea group</taxon>
        <taxon>Halobacteria</taxon>
        <taxon>Halobacteriales</taxon>
        <taxon>Natrialbaceae</taxon>
        <taxon>Natrarchaeobaculum</taxon>
    </lineage>
</organism>
<dbReference type="Proteomes" id="UP000258613">
    <property type="component" value="Chromosome"/>
</dbReference>
<dbReference type="AlphaFoldDB" id="A0A346PT36"/>
<accession>A0A346PT36</accession>
<proteinExistence type="predicted"/>